<sequence>MYKNSYRLFLSSLSYNSLNREIRSMKASWLHGIVRPPMGCSYPYSSSTLFSKSWNKGRFRYEIGIVYLLFSSSPTYTTRWPFGVLGDVSSLPEESDRRRAFLA</sequence>
<organism evidence="1 2">
    <name type="scientific">Trapa incisa</name>
    <dbReference type="NCBI Taxonomy" id="236973"/>
    <lineage>
        <taxon>Eukaryota</taxon>
        <taxon>Viridiplantae</taxon>
        <taxon>Streptophyta</taxon>
        <taxon>Embryophyta</taxon>
        <taxon>Tracheophyta</taxon>
        <taxon>Spermatophyta</taxon>
        <taxon>Magnoliopsida</taxon>
        <taxon>eudicotyledons</taxon>
        <taxon>Gunneridae</taxon>
        <taxon>Pentapetalae</taxon>
        <taxon>rosids</taxon>
        <taxon>malvids</taxon>
        <taxon>Myrtales</taxon>
        <taxon>Lythraceae</taxon>
        <taxon>Trapa</taxon>
    </lineage>
</organism>
<accession>A0AAN7JVK7</accession>
<keyword evidence="2" id="KW-1185">Reference proteome</keyword>
<proteinExistence type="predicted"/>
<dbReference type="Proteomes" id="UP001345219">
    <property type="component" value="Chromosome 2"/>
</dbReference>
<name>A0AAN7JVK7_9MYRT</name>
<dbReference type="EMBL" id="JAXIOK010000015">
    <property type="protein sequence ID" value="KAK4754629.1"/>
    <property type="molecule type" value="Genomic_DNA"/>
</dbReference>
<comment type="caution">
    <text evidence="1">The sequence shown here is derived from an EMBL/GenBank/DDBJ whole genome shotgun (WGS) entry which is preliminary data.</text>
</comment>
<gene>
    <name evidence="1" type="ORF">SAY87_002733</name>
</gene>
<protein>
    <submittedName>
        <fullName evidence="1">Uncharacterized protein</fullName>
    </submittedName>
</protein>
<evidence type="ECO:0000313" key="2">
    <source>
        <dbReference type="Proteomes" id="UP001345219"/>
    </source>
</evidence>
<evidence type="ECO:0000313" key="1">
    <source>
        <dbReference type="EMBL" id="KAK4754629.1"/>
    </source>
</evidence>
<reference evidence="1 2" key="1">
    <citation type="journal article" date="2023" name="Hortic Res">
        <title>Pangenome of water caltrop reveals structural variations and asymmetric subgenome divergence after allopolyploidization.</title>
        <authorList>
            <person name="Zhang X."/>
            <person name="Chen Y."/>
            <person name="Wang L."/>
            <person name="Yuan Y."/>
            <person name="Fang M."/>
            <person name="Shi L."/>
            <person name="Lu R."/>
            <person name="Comes H.P."/>
            <person name="Ma Y."/>
            <person name="Chen Y."/>
            <person name="Huang G."/>
            <person name="Zhou Y."/>
            <person name="Zheng Z."/>
            <person name="Qiu Y."/>
        </authorList>
    </citation>
    <scope>NUCLEOTIDE SEQUENCE [LARGE SCALE GENOMIC DNA]</scope>
    <source>
        <tissue evidence="1">Roots</tissue>
    </source>
</reference>
<dbReference type="AlphaFoldDB" id="A0AAN7JVK7"/>